<keyword evidence="7" id="KW-0677">Repeat</keyword>
<dbReference type="PaxDb" id="3880-AES74175"/>
<comment type="subcellular location">
    <subcellularLocation>
        <location evidence="1">Cell membrane</location>
        <topology evidence="1">Single-pass type I membrane protein</topology>
    </subcellularLocation>
</comment>
<evidence type="ECO:0000256" key="4">
    <source>
        <dbReference type="ARBA" id="ARBA00022614"/>
    </source>
</evidence>
<keyword evidence="17" id="KW-0808">Transferase</keyword>
<keyword evidence="8 13" id="KW-1133">Transmembrane helix</keyword>
<dbReference type="SUPFAM" id="SSF52058">
    <property type="entry name" value="L domain-like"/>
    <property type="match status" value="1"/>
</dbReference>
<dbReference type="FunFam" id="3.30.200.20:FF:000433">
    <property type="entry name" value="Predicted protein"/>
    <property type="match status" value="1"/>
</dbReference>
<dbReference type="PROSITE" id="PS51450">
    <property type="entry name" value="LRR"/>
    <property type="match status" value="1"/>
</dbReference>
<evidence type="ECO:0000256" key="11">
    <source>
        <dbReference type="ARBA" id="ARBA00023180"/>
    </source>
</evidence>
<dbReference type="FunFam" id="3.80.10.10:FF:001128">
    <property type="entry name" value="Probable LRR receptor-like serine/threonine-protein kinase At2g16250"/>
    <property type="match status" value="1"/>
</dbReference>
<feature type="transmembrane region" description="Helical" evidence="13">
    <location>
        <begin position="440"/>
        <end position="465"/>
    </location>
</feature>
<dbReference type="GO" id="GO:0005524">
    <property type="term" value="F:ATP binding"/>
    <property type="evidence" value="ECO:0007669"/>
    <property type="project" value="InterPro"/>
</dbReference>
<dbReference type="EMBL" id="CM001219">
    <property type="protein sequence ID" value="AES74175.2"/>
    <property type="molecule type" value="Genomic_DNA"/>
</dbReference>
<dbReference type="Gramene" id="rna19949">
    <property type="protein sequence ID" value="RHN71288.1"/>
    <property type="gene ID" value="gene19949"/>
</dbReference>
<dbReference type="GO" id="GO:0005886">
    <property type="term" value="C:plasma membrane"/>
    <property type="evidence" value="ECO:0007669"/>
    <property type="project" value="UniProtKB-SubCell"/>
</dbReference>
<evidence type="ECO:0000259" key="15">
    <source>
        <dbReference type="PROSITE" id="PS50011"/>
    </source>
</evidence>
<dbReference type="InterPro" id="IPR011009">
    <property type="entry name" value="Kinase-like_dom_sf"/>
</dbReference>
<dbReference type="Gene3D" id="3.30.200.20">
    <property type="entry name" value="Phosphorylase Kinase, domain 1"/>
    <property type="match status" value="1"/>
</dbReference>
<evidence type="ECO:0000256" key="13">
    <source>
        <dbReference type="SAM" id="Phobius"/>
    </source>
</evidence>
<feature type="chain" id="PRO_5014572708" evidence="14">
    <location>
        <begin position="25"/>
        <end position="889"/>
    </location>
</feature>
<dbReference type="Pfam" id="PF07714">
    <property type="entry name" value="PK_Tyr_Ser-Thr"/>
    <property type="match status" value="1"/>
</dbReference>
<sequence length="889" mass="96430">MVDPRGIFWFALLLLFLRFRGTLEQTQPLSSPLERESLLQLRTSLGLRSKEWPRKPDPCLIWIGITCQNGRVVGINISGFRRTRIGRRNPQFSVDALANFTLLQSFNASGFYLPGSIPDLFGVSLRSLRVLDLRSCSIFDVIPNTIGNLTSLTGLYLSDNNLTGNAPDSLGQLSALSVLDLSGNSLTGNIPESFGSLANLSSLDLSGNFFSGSIPLGIGTLSRLQHLNLSGNGLNSLPAQLGGLTSLVDLDLSENSFSGGVLPDLRGLRNLRRMLLGNSMLNGPLPADFFTVSLQLQTVVLRKNNFTGSLPVEMWSLPRLTFVDVSSNSFTGMLPSSSSSAGSTVAVLNISHNLFYGNLTPVLRRFSFVDLANNYYEGKVLDFMHNVSIDSNCLQNATNQKSTVECASFYAERGLSFDNFGQPNTTKATEGSGKSNKTKIILAAVLGGLGLLAILALLLVLLILCTRKRGNSSQRGNGVGPAPAGGSPPPPGVSVNLASVGDSFTYHQLLQATGDFSDANLIKHGHTGDLFNGVLENGIPVVIKRIDMRSTKKDAFLSELDFFNKVSHQRFVPLLGHCLENENEKFLVYKLMPKGDLSNCLFFKNTTAEDGTLQSLDWITRLKIATGAAEAVSYLHHECIPPIVHRDIQASSILLDDRYEVRLGSLSEASGQEGDIHQSKITRFLRLPQSSEQGASGSSTSVCAYDVYCFGKVLLELVTGKLGISASSEGVLREWLDQILPCINMYDKELVTKIVDPSLVVDEDFLEEVWAIAIVARSCLNPKPSRRPPMRYVLKALENPLKVVREESSSSARLKATSSRGSWNATLFGSWRQSSSDVAVIPAASGTKLEGASSLKLSATSSSSSRRRHSNEICPEPSFGLPDVERVDP</sequence>
<dbReference type="FunFam" id="3.80.10.10:FF:000383">
    <property type="entry name" value="Leucine-rich repeat receptor protein kinase EMS1"/>
    <property type="match status" value="1"/>
</dbReference>
<dbReference type="PROSITE" id="PS50011">
    <property type="entry name" value="PROTEIN_KINASE_DOM"/>
    <property type="match status" value="1"/>
</dbReference>
<keyword evidence="3" id="KW-1003">Cell membrane</keyword>
<dbReference type="Proteomes" id="UP000265566">
    <property type="component" value="Chromosome 3"/>
</dbReference>
<keyword evidence="11" id="KW-0325">Glycoprotein</keyword>
<keyword evidence="16" id="KW-0418">Kinase</keyword>
<evidence type="ECO:0000256" key="9">
    <source>
        <dbReference type="ARBA" id="ARBA00023136"/>
    </source>
</evidence>
<evidence type="ECO:0000256" key="5">
    <source>
        <dbReference type="ARBA" id="ARBA00022692"/>
    </source>
</evidence>
<keyword evidence="4" id="KW-0433">Leucine-rich repeat</keyword>
<feature type="domain" description="Protein kinase" evidence="15">
    <location>
        <begin position="516"/>
        <end position="802"/>
    </location>
</feature>
<dbReference type="Gene3D" id="3.80.10.10">
    <property type="entry name" value="Ribonuclease Inhibitor"/>
    <property type="match status" value="3"/>
</dbReference>
<reference evidence="20" key="4">
    <citation type="journal article" date="2018" name="Nat. Plants">
        <title>Whole-genome landscape of Medicago truncatula symbiotic genes.</title>
        <authorList>
            <person name="Pecrix Y."/>
            <person name="Staton S.E."/>
            <person name="Sallet E."/>
            <person name="Lelandais-Briere C."/>
            <person name="Moreau S."/>
            <person name="Carrere S."/>
            <person name="Blein T."/>
            <person name="Jardinaud M.F."/>
            <person name="Latrasse D."/>
            <person name="Zouine M."/>
            <person name="Zahm M."/>
            <person name="Kreplak J."/>
            <person name="Mayjonade B."/>
            <person name="Satge C."/>
            <person name="Perez M."/>
            <person name="Cauet S."/>
            <person name="Marande W."/>
            <person name="Chantry-Darmon C."/>
            <person name="Lopez-Roques C."/>
            <person name="Bouchez O."/>
            <person name="Berard A."/>
            <person name="Debelle F."/>
            <person name="Munos S."/>
            <person name="Bendahmane A."/>
            <person name="Berges H."/>
            <person name="Niebel A."/>
            <person name="Buitink J."/>
            <person name="Frugier F."/>
            <person name="Benhamed M."/>
            <person name="Crespi M."/>
            <person name="Gouzy J."/>
            <person name="Gamas P."/>
        </authorList>
    </citation>
    <scope>NUCLEOTIDE SEQUENCE [LARGE SCALE GENOMIC DNA]</scope>
    <source>
        <strain evidence="20">cv. Jemalong A17</strain>
    </source>
</reference>
<dbReference type="InterPro" id="IPR001611">
    <property type="entry name" value="Leu-rich_rpt"/>
</dbReference>
<organism evidence="16 19">
    <name type="scientific">Medicago truncatula</name>
    <name type="common">Barrel medic</name>
    <name type="synonym">Medicago tribuloides</name>
    <dbReference type="NCBI Taxonomy" id="3880"/>
    <lineage>
        <taxon>Eukaryota</taxon>
        <taxon>Viridiplantae</taxon>
        <taxon>Streptophyta</taxon>
        <taxon>Embryophyta</taxon>
        <taxon>Tracheophyta</taxon>
        <taxon>Spermatophyta</taxon>
        <taxon>Magnoliopsida</taxon>
        <taxon>eudicotyledons</taxon>
        <taxon>Gunneridae</taxon>
        <taxon>Pentapetalae</taxon>
        <taxon>rosids</taxon>
        <taxon>fabids</taxon>
        <taxon>Fabales</taxon>
        <taxon>Fabaceae</taxon>
        <taxon>Papilionoideae</taxon>
        <taxon>50 kb inversion clade</taxon>
        <taxon>NPAAA clade</taxon>
        <taxon>Hologalegina</taxon>
        <taxon>IRL clade</taxon>
        <taxon>Trifolieae</taxon>
        <taxon>Medicago</taxon>
    </lineage>
</organism>
<gene>
    <name evidence="18" type="primary">11433912</name>
    <name evidence="16" type="ordered locus">MTR_3g116640</name>
    <name evidence="17" type="ORF">MtrunA17_Chr3g0144581</name>
</gene>
<dbReference type="Pfam" id="PF23598">
    <property type="entry name" value="LRR_14"/>
    <property type="match status" value="1"/>
</dbReference>
<evidence type="ECO:0000313" key="17">
    <source>
        <dbReference type="EMBL" id="RHN71288.1"/>
    </source>
</evidence>
<dbReference type="HOGENOM" id="CLU_000288_22_6_1"/>
<evidence type="ECO:0000313" key="16">
    <source>
        <dbReference type="EMBL" id="AES74175.2"/>
    </source>
</evidence>
<dbReference type="GO" id="GO:0004674">
    <property type="term" value="F:protein serine/threonine kinase activity"/>
    <property type="evidence" value="ECO:0007669"/>
    <property type="project" value="UniProtKB-EC"/>
</dbReference>
<evidence type="ECO:0000256" key="14">
    <source>
        <dbReference type="SAM" id="SignalP"/>
    </source>
</evidence>
<evidence type="ECO:0000256" key="2">
    <source>
        <dbReference type="ARBA" id="ARBA00009592"/>
    </source>
</evidence>
<dbReference type="SUPFAM" id="SSF56112">
    <property type="entry name" value="Protein kinase-like (PK-like)"/>
    <property type="match status" value="1"/>
</dbReference>
<dbReference type="InterPro" id="IPR055414">
    <property type="entry name" value="LRR_R13L4/SHOC2-like"/>
</dbReference>
<reference evidence="18" key="3">
    <citation type="submission" date="2015-04" db="UniProtKB">
        <authorList>
            <consortium name="EnsemblPlants"/>
        </authorList>
    </citation>
    <scope>IDENTIFICATION</scope>
    <source>
        <strain evidence="18">cv. Jemalong A17</strain>
    </source>
</reference>
<proteinExistence type="inferred from homology"/>
<dbReference type="InterPro" id="IPR003591">
    <property type="entry name" value="Leu-rich_rpt_typical-subtyp"/>
</dbReference>
<dbReference type="SMART" id="SM00369">
    <property type="entry name" value="LRR_TYP"/>
    <property type="match status" value="6"/>
</dbReference>
<protein>
    <submittedName>
        <fullName evidence="16">LRR receptor-like kinase family protein</fullName>
    </submittedName>
</protein>
<dbReference type="Proteomes" id="UP000002051">
    <property type="component" value="Chromosome 3"/>
</dbReference>
<keyword evidence="10 16" id="KW-0675">Receptor</keyword>
<dbReference type="PANTHER" id="PTHR48052">
    <property type="entry name" value="UNNAMED PRODUCT"/>
    <property type="match status" value="1"/>
</dbReference>
<evidence type="ECO:0000256" key="7">
    <source>
        <dbReference type="ARBA" id="ARBA00022737"/>
    </source>
</evidence>
<evidence type="ECO:0000313" key="18">
    <source>
        <dbReference type="EnsemblPlants" id="AES74175"/>
    </source>
</evidence>
<evidence type="ECO:0000313" key="19">
    <source>
        <dbReference type="Proteomes" id="UP000002051"/>
    </source>
</evidence>
<evidence type="ECO:0000256" key="6">
    <source>
        <dbReference type="ARBA" id="ARBA00022729"/>
    </source>
</evidence>
<dbReference type="OrthoDB" id="676979at2759"/>
<keyword evidence="9 13" id="KW-0472">Membrane</keyword>
<evidence type="ECO:0000313" key="20">
    <source>
        <dbReference type="Proteomes" id="UP000265566"/>
    </source>
</evidence>
<evidence type="ECO:0000256" key="8">
    <source>
        <dbReference type="ARBA" id="ARBA00022989"/>
    </source>
</evidence>
<evidence type="ECO:0000256" key="3">
    <source>
        <dbReference type="ARBA" id="ARBA00022475"/>
    </source>
</evidence>
<evidence type="ECO:0000256" key="1">
    <source>
        <dbReference type="ARBA" id="ARBA00004251"/>
    </source>
</evidence>
<feature type="signal peptide" evidence="14">
    <location>
        <begin position="1"/>
        <end position="24"/>
    </location>
</feature>
<dbReference type="EnsemblPlants" id="AES74175">
    <property type="protein sequence ID" value="AES74175"/>
    <property type="gene ID" value="MTR_3g116640"/>
</dbReference>
<accession>G7J726</accession>
<dbReference type="AlphaFoldDB" id="G7J726"/>
<dbReference type="EMBL" id="PSQE01000003">
    <property type="protein sequence ID" value="RHN71288.1"/>
    <property type="molecule type" value="Genomic_DNA"/>
</dbReference>
<comment type="similarity">
    <text evidence="2">Belongs to the RLP family.</text>
</comment>
<dbReference type="PANTHER" id="PTHR48052:SF33">
    <property type="entry name" value="OS01G0623000 PROTEIN"/>
    <property type="match status" value="1"/>
</dbReference>
<keyword evidence="19" id="KW-1185">Reference proteome</keyword>
<dbReference type="KEGG" id="mtr:11433912"/>
<feature type="compositionally biased region" description="Low complexity" evidence="12">
    <location>
        <begin position="852"/>
        <end position="864"/>
    </location>
</feature>
<dbReference type="InterPro" id="IPR001245">
    <property type="entry name" value="Ser-Thr/Tyr_kinase_cat_dom"/>
</dbReference>
<dbReference type="InterPro" id="IPR000719">
    <property type="entry name" value="Prot_kinase_dom"/>
</dbReference>
<dbReference type="eggNOG" id="ENOG502QR5S">
    <property type="taxonomic scope" value="Eukaryota"/>
</dbReference>
<evidence type="ECO:0000256" key="10">
    <source>
        <dbReference type="ARBA" id="ARBA00023170"/>
    </source>
</evidence>
<dbReference type="Gene3D" id="1.10.510.10">
    <property type="entry name" value="Transferase(Phosphotransferase) domain 1"/>
    <property type="match status" value="1"/>
</dbReference>
<keyword evidence="6 14" id="KW-0732">Signal</keyword>
<feature type="region of interest" description="Disordered" evidence="12">
    <location>
        <begin position="470"/>
        <end position="492"/>
    </location>
</feature>
<feature type="region of interest" description="Disordered" evidence="12">
    <location>
        <begin position="849"/>
        <end position="889"/>
    </location>
</feature>
<dbReference type="FunFam" id="1.10.510.10:FF:000448">
    <property type="entry name" value="Putative LRR receptor-like serine/threonine-protein kinase"/>
    <property type="match status" value="1"/>
</dbReference>
<name>G7J726_MEDTR</name>
<reference evidence="16 19" key="2">
    <citation type="journal article" date="2014" name="BMC Genomics">
        <title>An improved genome release (version Mt4.0) for the model legume Medicago truncatula.</title>
        <authorList>
            <person name="Tang H."/>
            <person name="Krishnakumar V."/>
            <person name="Bidwell S."/>
            <person name="Rosen B."/>
            <person name="Chan A."/>
            <person name="Zhou S."/>
            <person name="Gentzbittel L."/>
            <person name="Childs K.L."/>
            <person name="Yandell M."/>
            <person name="Gundlach H."/>
            <person name="Mayer K.F."/>
            <person name="Schwartz D.C."/>
            <person name="Town C.D."/>
        </authorList>
    </citation>
    <scope>GENOME REANNOTATION</scope>
    <source>
        <strain evidence="18 19">cv. Jemalong A17</strain>
    </source>
</reference>
<dbReference type="FunFam" id="3.80.10.10:FF:000561">
    <property type="entry name" value="Probable LRR receptor-like serine/threonine-protein kinase At2g16250"/>
    <property type="match status" value="1"/>
</dbReference>
<evidence type="ECO:0000256" key="12">
    <source>
        <dbReference type="SAM" id="MobiDB-lite"/>
    </source>
</evidence>
<reference evidence="16 19" key="1">
    <citation type="journal article" date="2011" name="Nature">
        <title>The Medicago genome provides insight into the evolution of rhizobial symbioses.</title>
        <authorList>
            <person name="Young N.D."/>
            <person name="Debelle F."/>
            <person name="Oldroyd G.E."/>
            <person name="Geurts R."/>
            <person name="Cannon S.B."/>
            <person name="Udvardi M.K."/>
            <person name="Benedito V.A."/>
            <person name="Mayer K.F."/>
            <person name="Gouzy J."/>
            <person name="Schoof H."/>
            <person name="Van de Peer Y."/>
            <person name="Proost S."/>
            <person name="Cook D.R."/>
            <person name="Meyers B.C."/>
            <person name="Spannagl M."/>
            <person name="Cheung F."/>
            <person name="De Mita S."/>
            <person name="Krishnakumar V."/>
            <person name="Gundlach H."/>
            <person name="Zhou S."/>
            <person name="Mudge J."/>
            <person name="Bharti A.K."/>
            <person name="Murray J.D."/>
            <person name="Naoumkina M.A."/>
            <person name="Rosen B."/>
            <person name="Silverstein K.A."/>
            <person name="Tang H."/>
            <person name="Rombauts S."/>
            <person name="Zhao P.X."/>
            <person name="Zhou P."/>
            <person name="Barbe V."/>
            <person name="Bardou P."/>
            <person name="Bechner M."/>
            <person name="Bellec A."/>
            <person name="Berger A."/>
            <person name="Berges H."/>
            <person name="Bidwell S."/>
            <person name="Bisseling T."/>
            <person name="Choisne N."/>
            <person name="Couloux A."/>
            <person name="Denny R."/>
            <person name="Deshpande S."/>
            <person name="Dai X."/>
            <person name="Doyle J.J."/>
            <person name="Dudez A.M."/>
            <person name="Farmer A.D."/>
            <person name="Fouteau S."/>
            <person name="Franken C."/>
            <person name="Gibelin C."/>
            <person name="Gish J."/>
            <person name="Goldstein S."/>
            <person name="Gonzalez A.J."/>
            <person name="Green P.J."/>
            <person name="Hallab A."/>
            <person name="Hartog M."/>
            <person name="Hua A."/>
            <person name="Humphray S.J."/>
            <person name="Jeong D.H."/>
            <person name="Jing Y."/>
            <person name="Jocker A."/>
            <person name="Kenton S.M."/>
            <person name="Kim D.J."/>
            <person name="Klee K."/>
            <person name="Lai H."/>
            <person name="Lang C."/>
            <person name="Lin S."/>
            <person name="Macmil S.L."/>
            <person name="Magdelenat G."/>
            <person name="Matthews L."/>
            <person name="McCorrison J."/>
            <person name="Monaghan E.L."/>
            <person name="Mun J.H."/>
            <person name="Najar F.Z."/>
            <person name="Nicholson C."/>
            <person name="Noirot C."/>
            <person name="O'Bleness M."/>
            <person name="Paule C.R."/>
            <person name="Poulain J."/>
            <person name="Prion F."/>
            <person name="Qin B."/>
            <person name="Qu C."/>
            <person name="Retzel E.F."/>
            <person name="Riddle C."/>
            <person name="Sallet E."/>
            <person name="Samain S."/>
            <person name="Samson N."/>
            <person name="Sanders I."/>
            <person name="Saurat O."/>
            <person name="Scarpelli C."/>
            <person name="Schiex T."/>
            <person name="Segurens B."/>
            <person name="Severin A.J."/>
            <person name="Sherrier D.J."/>
            <person name="Shi R."/>
            <person name="Sims S."/>
            <person name="Singer S.R."/>
            <person name="Sinharoy S."/>
            <person name="Sterck L."/>
            <person name="Viollet A."/>
            <person name="Wang B.B."/>
            <person name="Wang K."/>
            <person name="Wang M."/>
            <person name="Wang X."/>
            <person name="Warfsmann J."/>
            <person name="Weissenbach J."/>
            <person name="White D.D."/>
            <person name="White J.D."/>
            <person name="Wiley G.B."/>
            <person name="Wincker P."/>
            <person name="Xing Y."/>
            <person name="Yang L."/>
            <person name="Yao Z."/>
            <person name="Ying F."/>
            <person name="Zhai J."/>
            <person name="Zhou L."/>
            <person name="Zuber A."/>
            <person name="Denarie J."/>
            <person name="Dixon R.A."/>
            <person name="May G.D."/>
            <person name="Schwartz D.C."/>
            <person name="Rogers J."/>
            <person name="Quetier F."/>
            <person name="Town C.D."/>
            <person name="Roe B.A."/>
        </authorList>
    </citation>
    <scope>NUCLEOTIDE SEQUENCE [LARGE SCALE GENOMIC DNA]</scope>
    <source>
        <strain evidence="16">A17</strain>
        <strain evidence="18 19">cv. Jemalong A17</strain>
    </source>
</reference>
<reference evidence="17" key="5">
    <citation type="journal article" date="2018" name="Nat. Plants">
        <title>Whole-genome landscape of Medicago truncatula symbiotic genes.</title>
        <authorList>
            <person name="Pecrix Y."/>
            <person name="Gamas P."/>
            <person name="Carrere S."/>
        </authorList>
    </citation>
    <scope>NUCLEOTIDE SEQUENCE</scope>
    <source>
        <tissue evidence="17">Leaves</tissue>
    </source>
</reference>
<dbReference type="InterPro" id="IPR032675">
    <property type="entry name" value="LRR_dom_sf"/>
</dbReference>
<keyword evidence="5 13" id="KW-0812">Transmembrane</keyword>
<accession>A0A0C3VS27</accession>